<protein>
    <submittedName>
        <fullName evidence="1">Uncharacterized protein</fullName>
    </submittedName>
</protein>
<dbReference type="EMBL" id="JBHSNA010000016">
    <property type="protein sequence ID" value="MFC5567549.1"/>
    <property type="molecule type" value="Genomic_DNA"/>
</dbReference>
<organism evidence="1 2">
    <name type="scientific">Rubellimicrobium aerolatum</name>
    <dbReference type="NCBI Taxonomy" id="490979"/>
    <lineage>
        <taxon>Bacteria</taxon>
        <taxon>Pseudomonadati</taxon>
        <taxon>Pseudomonadota</taxon>
        <taxon>Alphaproteobacteria</taxon>
        <taxon>Rhodobacterales</taxon>
        <taxon>Roseobacteraceae</taxon>
        <taxon>Rubellimicrobium</taxon>
    </lineage>
</organism>
<evidence type="ECO:0000313" key="1">
    <source>
        <dbReference type="EMBL" id="MFC5567549.1"/>
    </source>
</evidence>
<sequence length="65" mass="6972">MSAYVVLLTGCNEKLLVEATSLTDLAQELSCTRFLVGRMIAADGEMMARGVLVPVSRIGMIAEPE</sequence>
<name>A0ABW0SF51_9RHOB</name>
<comment type="caution">
    <text evidence="1">The sequence shown here is derived from an EMBL/GenBank/DDBJ whole genome shotgun (WGS) entry which is preliminary data.</text>
</comment>
<keyword evidence="2" id="KW-1185">Reference proteome</keyword>
<proteinExistence type="predicted"/>
<gene>
    <name evidence="1" type="ORF">ACFPOC_14140</name>
</gene>
<accession>A0ABW0SF51</accession>
<dbReference type="RefSeq" id="WP_209842379.1">
    <property type="nucleotide sequence ID" value="NZ_JAGGJP010000015.1"/>
</dbReference>
<evidence type="ECO:0000313" key="2">
    <source>
        <dbReference type="Proteomes" id="UP001596056"/>
    </source>
</evidence>
<dbReference type="Proteomes" id="UP001596056">
    <property type="component" value="Unassembled WGS sequence"/>
</dbReference>
<reference evidence="2" key="1">
    <citation type="journal article" date="2019" name="Int. J. Syst. Evol. Microbiol.">
        <title>The Global Catalogue of Microorganisms (GCM) 10K type strain sequencing project: providing services to taxonomists for standard genome sequencing and annotation.</title>
        <authorList>
            <consortium name="The Broad Institute Genomics Platform"/>
            <consortium name="The Broad Institute Genome Sequencing Center for Infectious Disease"/>
            <person name="Wu L."/>
            <person name="Ma J."/>
        </authorList>
    </citation>
    <scope>NUCLEOTIDE SEQUENCE [LARGE SCALE GENOMIC DNA]</scope>
    <source>
        <strain evidence="2">KACC 11588</strain>
    </source>
</reference>